<feature type="binding site" evidence="9">
    <location>
        <begin position="83"/>
        <end position="84"/>
    </location>
    <ligand>
        <name>5-phospho-alpha-D-ribose 1-diphosphate</name>
        <dbReference type="ChEBI" id="CHEBI:58017"/>
    </ligand>
</feature>
<comment type="function">
    <text evidence="9">Catalyzes the transfer of the phosphoribosyl group of 5-phosphorylribose-1-pyrophosphate (PRPP) to anthranilate to yield N-(5'-phosphoribosyl)-anthranilate (PRA).</text>
</comment>
<dbReference type="FunFam" id="3.40.1030.10:FF:000002">
    <property type="entry name" value="Anthranilate phosphoribosyltransferase"/>
    <property type="match status" value="1"/>
</dbReference>
<dbReference type="GO" id="GO:0000162">
    <property type="term" value="P:L-tryptophan biosynthetic process"/>
    <property type="evidence" value="ECO:0007669"/>
    <property type="project" value="UniProtKB-UniRule"/>
</dbReference>
<evidence type="ECO:0000256" key="7">
    <source>
        <dbReference type="ARBA" id="ARBA00052328"/>
    </source>
</evidence>
<comment type="caution">
    <text evidence="12">The sequence shown here is derived from an EMBL/GenBank/DDBJ whole genome shotgun (WGS) entry which is preliminary data.</text>
</comment>
<evidence type="ECO:0000259" key="11">
    <source>
        <dbReference type="Pfam" id="PF02885"/>
    </source>
</evidence>
<name>A0AA46AFF1_9BACL</name>
<dbReference type="InterPro" id="IPR035902">
    <property type="entry name" value="Nuc_phospho_transferase"/>
</dbReference>
<comment type="pathway">
    <text evidence="1 9">Amino-acid biosynthesis; L-tryptophan biosynthesis; L-tryptophan from chorismate: step 2/5.</text>
</comment>
<feature type="binding site" evidence="9">
    <location>
        <position position="80"/>
    </location>
    <ligand>
        <name>5-phospho-alpha-D-ribose 1-diphosphate</name>
        <dbReference type="ChEBI" id="CHEBI:58017"/>
    </ligand>
</feature>
<evidence type="ECO:0000256" key="8">
    <source>
        <dbReference type="ARBA" id="ARBA00061188"/>
    </source>
</evidence>
<comment type="caution">
    <text evidence="9">Lacks conserved residue(s) required for the propagation of feature annotation.</text>
</comment>
<dbReference type="InterPro" id="IPR005940">
    <property type="entry name" value="Anthranilate_Pribosyl_Tfrase"/>
</dbReference>
<dbReference type="Pfam" id="PF00591">
    <property type="entry name" value="Glycos_transf_3"/>
    <property type="match status" value="1"/>
</dbReference>
<comment type="catalytic activity">
    <reaction evidence="7 9">
        <text>N-(5-phospho-beta-D-ribosyl)anthranilate + diphosphate = 5-phospho-alpha-D-ribose 1-diphosphate + anthranilate</text>
        <dbReference type="Rhea" id="RHEA:11768"/>
        <dbReference type="ChEBI" id="CHEBI:16567"/>
        <dbReference type="ChEBI" id="CHEBI:18277"/>
        <dbReference type="ChEBI" id="CHEBI:33019"/>
        <dbReference type="ChEBI" id="CHEBI:58017"/>
        <dbReference type="EC" id="2.4.2.18"/>
    </reaction>
</comment>
<dbReference type="Gene3D" id="1.20.970.10">
    <property type="entry name" value="Transferase, Pyrimidine Nucleoside Phosphorylase, Chain C"/>
    <property type="match status" value="1"/>
</dbReference>
<keyword evidence="2 9" id="KW-0028">Amino-acid biosynthesis</keyword>
<dbReference type="GO" id="GO:0005829">
    <property type="term" value="C:cytosol"/>
    <property type="evidence" value="ECO:0007669"/>
    <property type="project" value="TreeGrafter"/>
</dbReference>
<evidence type="ECO:0000256" key="6">
    <source>
        <dbReference type="ARBA" id="ARBA00023141"/>
    </source>
</evidence>
<feature type="binding site" evidence="9">
    <location>
        <begin position="90"/>
        <end position="93"/>
    </location>
    <ligand>
        <name>5-phospho-alpha-D-ribose 1-diphosphate</name>
        <dbReference type="ChEBI" id="CHEBI:58017"/>
    </ligand>
</feature>
<dbReference type="PANTHER" id="PTHR43285">
    <property type="entry name" value="ANTHRANILATE PHOSPHORIBOSYLTRANSFERASE"/>
    <property type="match status" value="1"/>
</dbReference>
<keyword evidence="6 9" id="KW-0057">Aromatic amino acid biosynthesis</keyword>
<dbReference type="Gene3D" id="3.40.1030.10">
    <property type="entry name" value="Nucleoside phosphorylase/phosphoribosyltransferase catalytic domain"/>
    <property type="match status" value="1"/>
</dbReference>
<feature type="domain" description="Glycosyl transferase family 3 N-terminal" evidence="11">
    <location>
        <begin position="5"/>
        <end position="64"/>
    </location>
</feature>
<dbReference type="EC" id="2.4.2.18" evidence="9"/>
<feature type="binding site" evidence="9">
    <location>
        <begin position="108"/>
        <end position="116"/>
    </location>
    <ligand>
        <name>5-phospho-alpha-D-ribose 1-diphosphate</name>
        <dbReference type="ChEBI" id="CHEBI:58017"/>
    </ligand>
</feature>
<comment type="cofactor">
    <cofactor evidence="9">
        <name>Mg(2+)</name>
        <dbReference type="ChEBI" id="CHEBI:18420"/>
    </cofactor>
    <text evidence="9">Binds 2 magnesium ions per monomer.</text>
</comment>
<keyword evidence="9" id="KW-0479">Metal-binding</keyword>
<keyword evidence="4 9" id="KW-0808">Transferase</keyword>
<dbReference type="Proteomes" id="UP001157946">
    <property type="component" value="Unassembled WGS sequence"/>
</dbReference>
<feature type="binding site" evidence="9">
    <location>
        <position position="225"/>
    </location>
    <ligand>
        <name>Mg(2+)</name>
        <dbReference type="ChEBI" id="CHEBI:18420"/>
        <label>2</label>
    </ligand>
</feature>
<evidence type="ECO:0000313" key="12">
    <source>
        <dbReference type="EMBL" id="SMP20542.1"/>
    </source>
</evidence>
<keyword evidence="3 9" id="KW-0328">Glycosyltransferase</keyword>
<dbReference type="InterPro" id="IPR036320">
    <property type="entry name" value="Glycosyl_Trfase_fam3_N_dom_sf"/>
</dbReference>
<gene>
    <name evidence="9" type="primary">trpD</name>
    <name evidence="12" type="ORF">SAMN06265361_103392</name>
</gene>
<keyword evidence="13" id="KW-1185">Reference proteome</keyword>
<dbReference type="GO" id="GO:0000287">
    <property type="term" value="F:magnesium ion binding"/>
    <property type="evidence" value="ECO:0007669"/>
    <property type="project" value="UniProtKB-UniRule"/>
</dbReference>
<dbReference type="EMBL" id="FXTU01000003">
    <property type="protein sequence ID" value="SMP20542.1"/>
    <property type="molecule type" value="Genomic_DNA"/>
</dbReference>
<comment type="similarity">
    <text evidence="9">Belongs to the anthranilate phosphoribosyltransferase family.</text>
</comment>
<dbReference type="NCBIfam" id="TIGR01245">
    <property type="entry name" value="trpD"/>
    <property type="match status" value="1"/>
</dbReference>
<feature type="binding site" evidence="9">
    <location>
        <position position="226"/>
    </location>
    <ligand>
        <name>Mg(2+)</name>
        <dbReference type="ChEBI" id="CHEBI:18420"/>
        <label>1</label>
    </ligand>
</feature>
<evidence type="ECO:0000259" key="10">
    <source>
        <dbReference type="Pfam" id="PF00591"/>
    </source>
</evidence>
<comment type="subunit">
    <text evidence="9">Homodimer.</text>
</comment>
<sequence length="342" mass="36151">MIANLVKKVVAGEHLTAAEARQAMECMMEGNATPVQIASLLTSLRMKGETEDELLGFAQAMRSLAVPLPLRFADAVDTCGTGGSGRKAFNISTAAAFVVAAGGVPVVKHGNRAASSQSGSADVLEALGVQIRLAPEEANRLLEQTGLSFLFAQLYHPAMKHVMPTRKQLGFRTFFNLLGPLCNPASVKVQLVGVYDADLTEPVAYVLQRLGIKRAMVVAGLDGMDELTNAAETKVSELKDGRVTTYEVSPEALGLERVARETLSGGTPDENATLIRGIFDGRITGGPRDIVALNAGAALYLAGKAPTLSEGVKEALWIIRSGAACRKLAEVIRLSKEVAHVS</sequence>
<dbReference type="SUPFAM" id="SSF47648">
    <property type="entry name" value="Nucleoside phosphorylase/phosphoribosyltransferase N-terminal domain"/>
    <property type="match status" value="1"/>
</dbReference>
<evidence type="ECO:0000256" key="9">
    <source>
        <dbReference type="HAMAP-Rule" id="MF_00211"/>
    </source>
</evidence>
<feature type="binding site" evidence="9">
    <location>
        <position position="92"/>
    </location>
    <ligand>
        <name>Mg(2+)</name>
        <dbReference type="ChEBI" id="CHEBI:18420"/>
        <label>1</label>
    </ligand>
</feature>
<reference evidence="12" key="1">
    <citation type="submission" date="2017-05" db="EMBL/GenBank/DDBJ databases">
        <authorList>
            <person name="Varghese N."/>
            <person name="Submissions S."/>
        </authorList>
    </citation>
    <scope>NUCLEOTIDE SEQUENCE</scope>
    <source>
        <strain evidence="12">DSM 45262</strain>
    </source>
</reference>
<dbReference type="Pfam" id="PF02885">
    <property type="entry name" value="Glycos_trans_3N"/>
    <property type="match status" value="1"/>
</dbReference>
<dbReference type="SUPFAM" id="SSF52418">
    <property type="entry name" value="Nucleoside phosphorylase/phosphoribosyltransferase catalytic domain"/>
    <property type="match status" value="1"/>
</dbReference>
<protein>
    <recommendedName>
        <fullName evidence="9">Anthranilate phosphoribosyltransferase</fullName>
        <ecNumber evidence="9">2.4.2.18</ecNumber>
    </recommendedName>
</protein>
<dbReference type="InterPro" id="IPR017459">
    <property type="entry name" value="Glycosyl_Trfase_fam3_N_dom"/>
</dbReference>
<feature type="binding site" evidence="9">
    <location>
        <position position="80"/>
    </location>
    <ligand>
        <name>anthranilate</name>
        <dbReference type="ChEBI" id="CHEBI:16567"/>
        <label>1</label>
    </ligand>
</feature>
<accession>A0AA46AFF1</accession>
<dbReference type="RefSeq" id="WP_284724286.1">
    <property type="nucleotide sequence ID" value="NZ_FXTU01000003.1"/>
</dbReference>
<dbReference type="HAMAP" id="MF_00211">
    <property type="entry name" value="TrpD"/>
    <property type="match status" value="1"/>
</dbReference>
<feature type="binding site" evidence="9">
    <location>
        <position position="120"/>
    </location>
    <ligand>
        <name>5-phospho-alpha-D-ribose 1-diphosphate</name>
        <dbReference type="ChEBI" id="CHEBI:58017"/>
    </ligand>
</feature>
<feature type="binding site" evidence="9">
    <location>
        <position position="226"/>
    </location>
    <ligand>
        <name>Mg(2+)</name>
        <dbReference type="ChEBI" id="CHEBI:18420"/>
        <label>2</label>
    </ligand>
</feature>
<feature type="domain" description="Glycosyl transferase family 3" evidence="10">
    <location>
        <begin position="74"/>
        <end position="324"/>
    </location>
</feature>
<feature type="binding site" evidence="9">
    <location>
        <position position="111"/>
    </location>
    <ligand>
        <name>anthranilate</name>
        <dbReference type="ChEBI" id="CHEBI:16567"/>
        <label>1</label>
    </ligand>
</feature>
<dbReference type="PANTHER" id="PTHR43285:SF2">
    <property type="entry name" value="ANTHRANILATE PHOSPHORIBOSYLTRANSFERASE"/>
    <property type="match status" value="1"/>
</dbReference>
<keyword evidence="9" id="KW-0460">Magnesium</keyword>
<organism evidence="12 13">
    <name type="scientific">Laceyella tengchongensis</name>
    <dbReference type="NCBI Taxonomy" id="574699"/>
    <lineage>
        <taxon>Bacteria</taxon>
        <taxon>Bacillati</taxon>
        <taxon>Bacillota</taxon>
        <taxon>Bacilli</taxon>
        <taxon>Bacillales</taxon>
        <taxon>Thermoactinomycetaceae</taxon>
        <taxon>Laceyella</taxon>
    </lineage>
</organism>
<evidence type="ECO:0000256" key="3">
    <source>
        <dbReference type="ARBA" id="ARBA00022676"/>
    </source>
</evidence>
<comment type="similarity">
    <text evidence="8">In the C-terminal section; belongs to the anthranilate phosphoribosyltransferase family.</text>
</comment>
<dbReference type="InterPro" id="IPR000312">
    <property type="entry name" value="Glycosyl_Trfase_fam3"/>
</dbReference>
<keyword evidence="5 9" id="KW-0822">Tryptophan biosynthesis</keyword>
<evidence type="ECO:0000256" key="4">
    <source>
        <dbReference type="ARBA" id="ARBA00022679"/>
    </source>
</evidence>
<evidence type="ECO:0000313" key="13">
    <source>
        <dbReference type="Proteomes" id="UP001157946"/>
    </source>
</evidence>
<evidence type="ECO:0000256" key="5">
    <source>
        <dbReference type="ARBA" id="ARBA00022822"/>
    </source>
</evidence>
<dbReference type="GO" id="GO:0004048">
    <property type="term" value="F:anthranilate phosphoribosyltransferase activity"/>
    <property type="evidence" value="ECO:0007669"/>
    <property type="project" value="UniProtKB-UniRule"/>
</dbReference>
<feature type="binding site" evidence="9">
    <location>
        <position position="166"/>
    </location>
    <ligand>
        <name>anthranilate</name>
        <dbReference type="ChEBI" id="CHEBI:16567"/>
        <label>2</label>
    </ligand>
</feature>
<evidence type="ECO:0000256" key="1">
    <source>
        <dbReference type="ARBA" id="ARBA00004907"/>
    </source>
</evidence>
<dbReference type="AlphaFoldDB" id="A0AA46AFF1"/>
<proteinExistence type="inferred from homology"/>
<evidence type="ECO:0000256" key="2">
    <source>
        <dbReference type="ARBA" id="ARBA00022605"/>
    </source>
</evidence>